<dbReference type="SUPFAM" id="SSF56801">
    <property type="entry name" value="Acetyl-CoA synthetase-like"/>
    <property type="match status" value="1"/>
</dbReference>
<dbReference type="Pfam" id="PF00501">
    <property type="entry name" value="AMP-binding"/>
    <property type="match status" value="1"/>
</dbReference>
<dbReference type="OrthoDB" id="9757559at2"/>
<dbReference type="GO" id="GO:0043041">
    <property type="term" value="P:amino acid activation for nonribosomal peptide biosynthetic process"/>
    <property type="evidence" value="ECO:0007669"/>
    <property type="project" value="TreeGrafter"/>
</dbReference>
<accession>A0A166ZE21</accession>
<feature type="domain" description="TubC N-terminal docking" evidence="3">
    <location>
        <begin position="6"/>
        <end position="54"/>
    </location>
</feature>
<dbReference type="RefSeq" id="WP_155731780.1">
    <property type="nucleotide sequence ID" value="NZ_AUXZ01000149.1"/>
</dbReference>
<dbReference type="InterPro" id="IPR001242">
    <property type="entry name" value="Condensation_dom"/>
</dbReference>
<dbReference type="InterPro" id="IPR041464">
    <property type="entry name" value="TubC_N"/>
</dbReference>
<name>A0A166ZE21_9GAMM</name>
<dbReference type="GO" id="GO:0009239">
    <property type="term" value="P:enterobactin biosynthetic process"/>
    <property type="evidence" value="ECO:0007669"/>
    <property type="project" value="TreeGrafter"/>
</dbReference>
<dbReference type="EMBL" id="AUXZ01000149">
    <property type="protein sequence ID" value="KZN44216.1"/>
    <property type="molecule type" value="Genomic_DNA"/>
</dbReference>
<evidence type="ECO:0000259" key="1">
    <source>
        <dbReference type="Pfam" id="PF00501"/>
    </source>
</evidence>
<dbReference type="FunFam" id="3.40.50.980:FF:000001">
    <property type="entry name" value="Non-ribosomal peptide synthetase"/>
    <property type="match status" value="1"/>
</dbReference>
<feature type="non-terminal residue" evidence="4">
    <location>
        <position position="894"/>
    </location>
</feature>
<dbReference type="Gene3D" id="2.30.38.10">
    <property type="entry name" value="Luciferase, Domain 3"/>
    <property type="match status" value="1"/>
</dbReference>
<dbReference type="InterPro" id="IPR020845">
    <property type="entry name" value="AMP-binding_CS"/>
</dbReference>
<feature type="domain" description="AMP-dependent synthetase/ligase" evidence="1">
    <location>
        <begin position="551"/>
        <end position="893"/>
    </location>
</feature>
<dbReference type="SUPFAM" id="SSF52777">
    <property type="entry name" value="CoA-dependent acyltransferases"/>
    <property type="match status" value="2"/>
</dbReference>
<proteinExistence type="predicted"/>
<feature type="domain" description="Condensation" evidence="2">
    <location>
        <begin position="73"/>
        <end position="505"/>
    </location>
</feature>
<dbReference type="InterPro" id="IPR044894">
    <property type="entry name" value="TubC_N_sf"/>
</dbReference>
<dbReference type="PROSITE" id="PS00455">
    <property type="entry name" value="AMP_BINDING"/>
    <property type="match status" value="1"/>
</dbReference>
<dbReference type="GO" id="GO:0009366">
    <property type="term" value="C:enterobactin synthetase complex"/>
    <property type="evidence" value="ECO:0007669"/>
    <property type="project" value="TreeGrafter"/>
</dbReference>
<evidence type="ECO:0000259" key="3">
    <source>
        <dbReference type="Pfam" id="PF18563"/>
    </source>
</evidence>
<dbReference type="GO" id="GO:0005829">
    <property type="term" value="C:cytosol"/>
    <property type="evidence" value="ECO:0007669"/>
    <property type="project" value="TreeGrafter"/>
</dbReference>
<dbReference type="PRINTS" id="PR00154">
    <property type="entry name" value="AMPBINDING"/>
</dbReference>
<evidence type="ECO:0000313" key="4">
    <source>
        <dbReference type="EMBL" id="KZN44216.1"/>
    </source>
</evidence>
<evidence type="ECO:0008006" key="6">
    <source>
        <dbReference type="Google" id="ProtNLM"/>
    </source>
</evidence>
<dbReference type="GO" id="GO:0047527">
    <property type="term" value="F:2,3-dihydroxybenzoate-serine ligase activity"/>
    <property type="evidence" value="ECO:0007669"/>
    <property type="project" value="TreeGrafter"/>
</dbReference>
<protein>
    <recommendedName>
        <fullName evidence="6">Carrier domain-containing protein</fullName>
    </recommendedName>
</protein>
<dbReference type="GO" id="GO:0031177">
    <property type="term" value="F:phosphopantetheine binding"/>
    <property type="evidence" value="ECO:0007669"/>
    <property type="project" value="TreeGrafter"/>
</dbReference>
<dbReference type="PANTHER" id="PTHR45527">
    <property type="entry name" value="NONRIBOSOMAL PEPTIDE SYNTHETASE"/>
    <property type="match status" value="1"/>
</dbReference>
<dbReference type="PANTHER" id="PTHR45527:SF1">
    <property type="entry name" value="FATTY ACID SYNTHASE"/>
    <property type="match status" value="1"/>
</dbReference>
<dbReference type="Pfam" id="PF00668">
    <property type="entry name" value="Condensation"/>
    <property type="match status" value="1"/>
</dbReference>
<dbReference type="AlphaFoldDB" id="A0A166ZE21"/>
<dbReference type="CDD" id="cd19531">
    <property type="entry name" value="LCL_NRPS-like"/>
    <property type="match status" value="1"/>
</dbReference>
<sequence length="894" mass="99166">MINVPQLVESFVERDILITAREGELKIKAPQGAVCEQDLQLIRTHKAELLSWLSAQQDNDAGQVEIVRHQYAENAVPLSYSQQSLWLVEQLNEHNATYNMTSEMHIAGQFDCDIAQQAFTDIIVRHQILRTVYRQHDEQIYQQVQDTFSFQIDTQDLSDHSGSARADAVTELLAAYRTRPFDLNKDLMLRVLYIKLSTDEGVLAINMHHIASDGWSTDILLAEFCQNYETRQTTGVCAGDELDIQYADYACWQRQRLSDNALQGKLDYWRQQLAELQPLHPLMLDFDRPEVKQSKGQRVQGRIDIDVAGGLQRLARALNLTPFMLFHAAFALLVARHGNSQDITIGTPVANREHPELSRLIGFFVNPLVLRVSTEHTTVAEYLEHVKQVNLAALANQEVPFELLVKELNTQRDRSYTPLFQLVLTCSNDFGVLSSEGREALTLPGLSVTPIEAEEAMVKSDIELDIRFDKQGAALSWVYDPALFTATRITELNAQLSCVLAQLAALDGNTVELGLNTLSLFSPLQGRKIDQLLAGEQEDYDTELCIHELIEQHAELTPDAIAVQCDDSQLSYAQLNQNANQLAHYLRQEYDVKPGSLVGLCLSRSVNMVVALLAVLKAGGAYVPIDPSYPSDRIDYMLRDAAPQVVLSEPDIWQALKTDFAYQSLSTVPLAAYSNENLAKTELELTSSHLAYVIYTSGSTGKPKGVMISHQSLHHSTRCRNNTYDGLQAFMLVSSFSFDSSVAGVFSALTSGARLCIASVALQNDAEQFITQLEHWQITHFSAVPGFYGVLLDCLNERGAPARLSLKGIVVAGEECAPSLVDKHYQYFAGQPVGLFNEYGPTEATVWATVERLQPAQPITIGRAIANCQLYILTADGAQAPLGSVGELYIGGDG</sequence>
<gene>
    <name evidence="4" type="ORF">N476_26250</name>
</gene>
<dbReference type="Gene3D" id="3.40.50.980">
    <property type="match status" value="2"/>
</dbReference>
<dbReference type="Gene3D" id="1.10.10.1830">
    <property type="entry name" value="Non-ribosomal peptide synthase, adenylation domain"/>
    <property type="match status" value="1"/>
</dbReference>
<evidence type="ECO:0000259" key="2">
    <source>
        <dbReference type="Pfam" id="PF00668"/>
    </source>
</evidence>
<dbReference type="InterPro" id="IPR023213">
    <property type="entry name" value="CAT-like_dom_sf"/>
</dbReference>
<dbReference type="Gene3D" id="3.30.559.10">
    <property type="entry name" value="Chloramphenicol acetyltransferase-like domain"/>
    <property type="match status" value="1"/>
</dbReference>
<dbReference type="InterPro" id="IPR020459">
    <property type="entry name" value="AMP-binding"/>
</dbReference>
<comment type="caution">
    <text evidence="4">The sequence shown here is derived from an EMBL/GenBank/DDBJ whole genome shotgun (WGS) entry which is preliminary data.</text>
</comment>
<reference evidence="4 5" key="1">
    <citation type="submission" date="2013-07" db="EMBL/GenBank/DDBJ databases">
        <title>Comparative Genomic and Metabolomic Analysis of Twelve Strains of Pseudoalteromonas luteoviolacea.</title>
        <authorList>
            <person name="Vynne N.G."/>
            <person name="Mansson M."/>
            <person name="Gram L."/>
        </authorList>
    </citation>
    <scope>NUCLEOTIDE SEQUENCE [LARGE SCALE GENOMIC DNA]</scope>
    <source>
        <strain evidence="4 5">H33</strain>
    </source>
</reference>
<dbReference type="Gene3D" id="3.30.559.30">
    <property type="entry name" value="Nonribosomal peptide synthetase, condensation domain"/>
    <property type="match status" value="1"/>
</dbReference>
<dbReference type="Proteomes" id="UP000076503">
    <property type="component" value="Unassembled WGS sequence"/>
</dbReference>
<evidence type="ECO:0000313" key="5">
    <source>
        <dbReference type="Proteomes" id="UP000076503"/>
    </source>
</evidence>
<organism evidence="4 5">
    <name type="scientific">Pseudoalteromonas luteoviolacea H33</name>
    <dbReference type="NCBI Taxonomy" id="1365251"/>
    <lineage>
        <taxon>Bacteria</taxon>
        <taxon>Pseudomonadati</taxon>
        <taxon>Pseudomonadota</taxon>
        <taxon>Gammaproteobacteria</taxon>
        <taxon>Alteromonadales</taxon>
        <taxon>Pseudoalteromonadaceae</taxon>
        <taxon>Pseudoalteromonas</taxon>
    </lineage>
</organism>
<dbReference type="Pfam" id="PF18563">
    <property type="entry name" value="TubC_N"/>
    <property type="match status" value="1"/>
</dbReference>
<dbReference type="InterPro" id="IPR000873">
    <property type="entry name" value="AMP-dep_synth/lig_dom"/>
</dbReference>